<evidence type="ECO:0000259" key="7">
    <source>
        <dbReference type="Pfam" id="PF08240"/>
    </source>
</evidence>
<name>A0ABS4GM31_9BACL</name>
<dbReference type="PANTHER" id="PTHR42813:SF2">
    <property type="entry name" value="DEHYDROGENASE, ZINC-CONTAINING, PUTATIVE (AFU_ORTHOLOGUE AFUA_2G02810)-RELATED"/>
    <property type="match status" value="1"/>
</dbReference>
<evidence type="ECO:0000313" key="8">
    <source>
        <dbReference type="EMBL" id="MBP1931167.1"/>
    </source>
</evidence>
<dbReference type="InterPro" id="IPR002328">
    <property type="entry name" value="ADH_Zn_CS"/>
</dbReference>
<evidence type="ECO:0000256" key="5">
    <source>
        <dbReference type="RuleBase" id="RU361277"/>
    </source>
</evidence>
<gene>
    <name evidence="8" type="ORF">J2Z37_001164</name>
</gene>
<dbReference type="Pfam" id="PF08240">
    <property type="entry name" value="ADH_N"/>
    <property type="match status" value="1"/>
</dbReference>
<comment type="similarity">
    <text evidence="5">Belongs to the zinc-containing alcohol dehydrogenase family.</text>
</comment>
<organism evidence="8 9">
    <name type="scientific">Ammoniphilus resinae</name>
    <dbReference type="NCBI Taxonomy" id="861532"/>
    <lineage>
        <taxon>Bacteria</taxon>
        <taxon>Bacillati</taxon>
        <taxon>Bacillota</taxon>
        <taxon>Bacilli</taxon>
        <taxon>Bacillales</taxon>
        <taxon>Paenibacillaceae</taxon>
        <taxon>Aneurinibacillus group</taxon>
        <taxon>Ammoniphilus</taxon>
    </lineage>
</organism>
<keyword evidence="2 5" id="KW-0479">Metal-binding</keyword>
<protein>
    <submittedName>
        <fullName evidence="8">S-(Hydroxymethyl)glutathione dehydrogenase/alcohol dehydrogenase</fullName>
        <ecNumber evidence="8">1.1.1.1</ecNumber>
        <ecNumber evidence="8">1.1.1.284</ecNumber>
    </submittedName>
</protein>
<dbReference type="Gene3D" id="3.40.50.720">
    <property type="entry name" value="NAD(P)-binding Rossmann-like Domain"/>
    <property type="match status" value="1"/>
</dbReference>
<dbReference type="EMBL" id="JAGGKT010000002">
    <property type="protein sequence ID" value="MBP1931167.1"/>
    <property type="molecule type" value="Genomic_DNA"/>
</dbReference>
<dbReference type="Proteomes" id="UP001519343">
    <property type="component" value="Unassembled WGS sequence"/>
</dbReference>
<evidence type="ECO:0000256" key="2">
    <source>
        <dbReference type="ARBA" id="ARBA00022723"/>
    </source>
</evidence>
<comment type="caution">
    <text evidence="8">The sequence shown here is derived from an EMBL/GenBank/DDBJ whole genome shotgun (WGS) entry which is preliminary data.</text>
</comment>
<accession>A0ABS4GM31</accession>
<dbReference type="Pfam" id="PF00107">
    <property type="entry name" value="ADH_zinc_N"/>
    <property type="match status" value="1"/>
</dbReference>
<keyword evidence="3 5" id="KW-0862">Zinc</keyword>
<evidence type="ECO:0000256" key="1">
    <source>
        <dbReference type="ARBA" id="ARBA00001947"/>
    </source>
</evidence>
<comment type="cofactor">
    <cofactor evidence="1 5">
        <name>Zn(2+)</name>
        <dbReference type="ChEBI" id="CHEBI:29105"/>
    </cofactor>
</comment>
<dbReference type="EC" id="1.1.1.1" evidence="8"/>
<dbReference type="InterPro" id="IPR011032">
    <property type="entry name" value="GroES-like_sf"/>
</dbReference>
<evidence type="ECO:0000259" key="6">
    <source>
        <dbReference type="Pfam" id="PF00107"/>
    </source>
</evidence>
<dbReference type="SUPFAM" id="SSF50129">
    <property type="entry name" value="GroES-like"/>
    <property type="match status" value="1"/>
</dbReference>
<feature type="domain" description="Alcohol dehydrogenase-like N-terminal" evidence="7">
    <location>
        <begin position="25"/>
        <end position="143"/>
    </location>
</feature>
<keyword evidence="9" id="KW-1185">Reference proteome</keyword>
<evidence type="ECO:0000256" key="3">
    <source>
        <dbReference type="ARBA" id="ARBA00022833"/>
    </source>
</evidence>
<sequence>MKALTYQGIKDVKIKEVADPAIEKRDDIIVRITSTAICGSDLHLIHGNVPNMPENFIIGHEPMGIVEEVGPDVTRLKKGDRVVIPFTIACGQCFYCQHQLESQCDNSNPHGDAGAYFGYSETFGGYAGGQAEFLRVPYGNFTPFRVPEDCELEDEQLLFLSDIIPTAYWGVDYGGVKPGDTVIVLGCGPVGLLAQKFAWLKGAKRVIAVDYIGYRMEHAKEVNQVEIVDFTSEKNIGNHLKEMTQGGADIVIDCVGMDGKMSPLELVETALKLQGGTMGAIKIASQAVRKGGTIQLVGVYGSRYNGFPLGDLFARNITLKMGQAPVIHYIPELYRMIKDNTFDPTDIITHRLPLEKAEFAYEIFDEKKDDCIKVVLKP</sequence>
<evidence type="ECO:0000256" key="4">
    <source>
        <dbReference type="ARBA" id="ARBA00023002"/>
    </source>
</evidence>
<dbReference type="PROSITE" id="PS00059">
    <property type="entry name" value="ADH_ZINC"/>
    <property type="match status" value="1"/>
</dbReference>
<evidence type="ECO:0000313" key="9">
    <source>
        <dbReference type="Proteomes" id="UP001519343"/>
    </source>
</evidence>
<dbReference type="GO" id="GO:0051903">
    <property type="term" value="F:S-(hydroxymethyl)glutathione dehydrogenase [NAD(P)+] activity"/>
    <property type="evidence" value="ECO:0007669"/>
    <property type="project" value="UniProtKB-EC"/>
</dbReference>
<dbReference type="RefSeq" id="WP_209809252.1">
    <property type="nucleotide sequence ID" value="NZ_JAGGKT010000002.1"/>
</dbReference>
<dbReference type="InterPro" id="IPR013149">
    <property type="entry name" value="ADH-like_C"/>
</dbReference>
<dbReference type="Gene3D" id="3.90.180.10">
    <property type="entry name" value="Medium-chain alcohol dehydrogenases, catalytic domain"/>
    <property type="match status" value="1"/>
</dbReference>
<feature type="domain" description="Alcohol dehydrogenase-like C-terminal" evidence="6">
    <location>
        <begin position="189"/>
        <end position="257"/>
    </location>
</feature>
<dbReference type="GO" id="GO:0004022">
    <property type="term" value="F:alcohol dehydrogenase (NAD+) activity"/>
    <property type="evidence" value="ECO:0007669"/>
    <property type="project" value="UniProtKB-EC"/>
</dbReference>
<dbReference type="InterPro" id="IPR036291">
    <property type="entry name" value="NAD(P)-bd_dom_sf"/>
</dbReference>
<keyword evidence="4 8" id="KW-0560">Oxidoreductase</keyword>
<dbReference type="CDD" id="cd08283">
    <property type="entry name" value="FDH_like_1"/>
    <property type="match status" value="1"/>
</dbReference>
<dbReference type="EC" id="1.1.1.284" evidence="8"/>
<dbReference type="PANTHER" id="PTHR42813">
    <property type="entry name" value="ZINC-TYPE ALCOHOL DEHYDROGENASE-LIKE"/>
    <property type="match status" value="1"/>
</dbReference>
<dbReference type="InterPro" id="IPR013154">
    <property type="entry name" value="ADH-like_N"/>
</dbReference>
<proteinExistence type="inferred from homology"/>
<dbReference type="SUPFAM" id="SSF51735">
    <property type="entry name" value="NAD(P)-binding Rossmann-fold domains"/>
    <property type="match status" value="1"/>
</dbReference>
<reference evidence="8 9" key="1">
    <citation type="submission" date="2021-03" db="EMBL/GenBank/DDBJ databases">
        <title>Genomic Encyclopedia of Type Strains, Phase IV (KMG-IV): sequencing the most valuable type-strain genomes for metagenomic binning, comparative biology and taxonomic classification.</title>
        <authorList>
            <person name="Goeker M."/>
        </authorList>
    </citation>
    <scope>NUCLEOTIDE SEQUENCE [LARGE SCALE GENOMIC DNA]</scope>
    <source>
        <strain evidence="8 9">DSM 24738</strain>
    </source>
</reference>